<dbReference type="Proteomes" id="UP000593561">
    <property type="component" value="Unassembled WGS sequence"/>
</dbReference>
<evidence type="ECO:0000313" key="1">
    <source>
        <dbReference type="EMBL" id="MBA0623241.1"/>
    </source>
</evidence>
<evidence type="ECO:0000313" key="2">
    <source>
        <dbReference type="Proteomes" id="UP000593561"/>
    </source>
</evidence>
<sequence>MNFGIQLRTMVAGKRYGMHFELQQKLN</sequence>
<dbReference type="AlphaFoldDB" id="A0A7J8SAZ1"/>
<dbReference type="EMBL" id="JABFAC010000009">
    <property type="protein sequence ID" value="MBA0623241.1"/>
    <property type="molecule type" value="Genomic_DNA"/>
</dbReference>
<gene>
    <name evidence="1" type="ORF">Godav_008714</name>
</gene>
<proteinExistence type="predicted"/>
<name>A0A7J8SAZ1_GOSDV</name>
<reference evidence="1 2" key="1">
    <citation type="journal article" date="2019" name="Genome Biol. Evol.">
        <title>Insights into the evolution of the New World diploid cottons (Gossypium, subgenus Houzingenia) based on genome sequencing.</title>
        <authorList>
            <person name="Grover C.E."/>
            <person name="Arick M.A. 2nd"/>
            <person name="Thrash A."/>
            <person name="Conover J.L."/>
            <person name="Sanders W.S."/>
            <person name="Peterson D.G."/>
            <person name="Frelichowski J.E."/>
            <person name="Scheffler J.A."/>
            <person name="Scheffler B.E."/>
            <person name="Wendel J.F."/>
        </authorList>
    </citation>
    <scope>NUCLEOTIDE SEQUENCE [LARGE SCALE GENOMIC DNA]</scope>
    <source>
        <strain evidence="1">27</strain>
        <tissue evidence="1">Leaf</tissue>
    </source>
</reference>
<keyword evidence="2" id="KW-1185">Reference proteome</keyword>
<protein>
    <submittedName>
        <fullName evidence="1">Uncharacterized protein</fullName>
    </submittedName>
</protein>
<organism evidence="1 2">
    <name type="scientific">Gossypium davidsonii</name>
    <name type="common">Davidson's cotton</name>
    <name type="synonym">Gossypium klotzschianum subsp. davidsonii</name>
    <dbReference type="NCBI Taxonomy" id="34287"/>
    <lineage>
        <taxon>Eukaryota</taxon>
        <taxon>Viridiplantae</taxon>
        <taxon>Streptophyta</taxon>
        <taxon>Embryophyta</taxon>
        <taxon>Tracheophyta</taxon>
        <taxon>Spermatophyta</taxon>
        <taxon>Magnoliopsida</taxon>
        <taxon>eudicotyledons</taxon>
        <taxon>Gunneridae</taxon>
        <taxon>Pentapetalae</taxon>
        <taxon>rosids</taxon>
        <taxon>malvids</taxon>
        <taxon>Malvales</taxon>
        <taxon>Malvaceae</taxon>
        <taxon>Malvoideae</taxon>
        <taxon>Gossypium</taxon>
    </lineage>
</organism>
<accession>A0A7J8SAZ1</accession>
<comment type="caution">
    <text evidence="1">The sequence shown here is derived from an EMBL/GenBank/DDBJ whole genome shotgun (WGS) entry which is preliminary data.</text>
</comment>